<dbReference type="Gene3D" id="2.60.120.620">
    <property type="entry name" value="q2cbj1_9rhob like domain"/>
    <property type="match status" value="1"/>
</dbReference>
<keyword evidence="2" id="KW-1185">Reference proteome</keyword>
<reference evidence="1 2" key="1">
    <citation type="submission" date="2018-06" db="EMBL/GenBank/DDBJ databases">
        <title>Freshwater and sediment microbial communities from various areas in North America, analyzing microbe dynamics in response to fracking.</title>
        <authorList>
            <person name="Lamendella R."/>
        </authorList>
    </citation>
    <scope>NUCLEOTIDE SEQUENCE [LARGE SCALE GENOMIC DNA]</scope>
    <source>
        <strain evidence="1 2">3b_TX</strain>
    </source>
</reference>
<organism evidence="1 2">
    <name type="scientific">Brevibacterium celere</name>
    <dbReference type="NCBI Taxonomy" id="225845"/>
    <lineage>
        <taxon>Bacteria</taxon>
        <taxon>Bacillati</taxon>
        <taxon>Actinomycetota</taxon>
        <taxon>Actinomycetes</taxon>
        <taxon>Micrococcales</taxon>
        <taxon>Brevibacteriaceae</taxon>
        <taxon>Brevibacterium</taxon>
    </lineage>
</organism>
<dbReference type="Proteomes" id="UP000253509">
    <property type="component" value="Unassembled WGS sequence"/>
</dbReference>
<dbReference type="SUPFAM" id="SSF51197">
    <property type="entry name" value="Clavaminate synthase-like"/>
    <property type="match status" value="1"/>
</dbReference>
<protein>
    <recommendedName>
        <fullName evidence="3">Phytanoyl-CoA dioxygenase PhyH</fullName>
    </recommendedName>
</protein>
<proteinExistence type="predicted"/>
<dbReference type="RefSeq" id="WP_113902561.1">
    <property type="nucleotide sequence ID" value="NZ_QNSB01000001.1"/>
</dbReference>
<evidence type="ECO:0008006" key="3">
    <source>
        <dbReference type="Google" id="ProtNLM"/>
    </source>
</evidence>
<accession>A0A366INS6</accession>
<dbReference type="AlphaFoldDB" id="A0A366INS6"/>
<dbReference type="EMBL" id="QNSB01000001">
    <property type="protein sequence ID" value="RBP74499.1"/>
    <property type="molecule type" value="Genomic_DNA"/>
</dbReference>
<evidence type="ECO:0000313" key="1">
    <source>
        <dbReference type="EMBL" id="RBP74499.1"/>
    </source>
</evidence>
<comment type="caution">
    <text evidence="1">The sequence shown here is derived from an EMBL/GenBank/DDBJ whole genome shotgun (WGS) entry which is preliminary data.</text>
</comment>
<sequence>MSTVHIVHDPIDDRRRGELIFGGALLIFSRPPGLETFRDRIADLILERFDGIDPETAHAALEQEALDAIITGLREAVRTDAGVREAALAALEGAGVNLADTWWDRVSLRMLPPGAAHDQRGTGWHRDTWGSNIAAQTNWWTPIFPITHERTISFAPALWQRPVANTSADWRPVAARQQLVPLIPEPAEAISDSAELPIVIEPGDLLCFSASQMHRSVPNRTGLARFSVEVRTVTGADLRQGRGAPDLDTATPEVHYRWFRHVADGRRLTAPGRLTR</sequence>
<name>A0A366INS6_9MICO</name>
<evidence type="ECO:0000313" key="2">
    <source>
        <dbReference type="Proteomes" id="UP000253509"/>
    </source>
</evidence>
<gene>
    <name evidence="1" type="ORF">DFO65_101218</name>
</gene>